<evidence type="ECO:0000256" key="1">
    <source>
        <dbReference type="ARBA" id="ARBA00001947"/>
    </source>
</evidence>
<dbReference type="PROSITE" id="PS00059">
    <property type="entry name" value="ADH_ZINC"/>
    <property type="match status" value="1"/>
</dbReference>
<dbReference type="EC" id="1.1.1.1" evidence="9"/>
<dbReference type="SMART" id="SM00829">
    <property type="entry name" value="PKS_ER"/>
    <property type="match status" value="1"/>
</dbReference>
<dbReference type="GO" id="GO:0004022">
    <property type="term" value="F:alcohol dehydrogenase (NAD+) activity"/>
    <property type="evidence" value="ECO:0007669"/>
    <property type="project" value="UniProtKB-EC"/>
</dbReference>
<keyword evidence="5 9" id="KW-0560">Oxidoreductase</keyword>
<dbReference type="GO" id="GO:0005737">
    <property type="term" value="C:cytoplasm"/>
    <property type="evidence" value="ECO:0007669"/>
    <property type="project" value="TreeGrafter"/>
</dbReference>
<comment type="cofactor">
    <cofactor evidence="1 7">
        <name>Zn(2+)</name>
        <dbReference type="ChEBI" id="CHEBI:29105"/>
    </cofactor>
</comment>
<keyword evidence="4 7" id="KW-0862">Zinc</keyword>
<sequence length="316" mass="33755">MKAIQVHAKGEPMKLVEIPVPQPKAGQVLIQVEACGICHGDSKVIEGWASEYPRIPGHEVVGVITQLGIGVTKWKVGQRVGIGWHGGHNHTTALTMDGGYAEYMVAYEDGLILIPNELSSEEAAPILCAGETVFSAIRNSKARPGDIVAVSGIGGLGHLAIQYAKKAGFQTVAISRGKEKEELSRKLGAHHYIDAETEDIAKSLKDLGGAKVIIATAPNAKAINPLINGLCVGGEVIIAAVSDEPLEWSAMNFLVGTNTVKGTFTDINEMEAAIKFSVLADVRPMIEVFPLEQAKEAYEKMMAAKTHFRAVLSIKK</sequence>
<dbReference type="FunFam" id="3.40.50.720:FF:000039">
    <property type="entry name" value="Alcohol dehydrogenase AdhP"/>
    <property type="match status" value="1"/>
</dbReference>
<evidence type="ECO:0000256" key="2">
    <source>
        <dbReference type="ARBA" id="ARBA00008072"/>
    </source>
</evidence>
<proteinExistence type="inferred from homology"/>
<dbReference type="InterPro" id="IPR036291">
    <property type="entry name" value="NAD(P)-bd_dom_sf"/>
</dbReference>
<evidence type="ECO:0000313" key="9">
    <source>
        <dbReference type="EMBL" id="VYU70185.1"/>
    </source>
</evidence>
<dbReference type="EMBL" id="CACRUT010000034">
    <property type="protein sequence ID" value="VYU70185.1"/>
    <property type="molecule type" value="Genomic_DNA"/>
</dbReference>
<dbReference type="PANTHER" id="PTHR42940">
    <property type="entry name" value="ALCOHOL DEHYDROGENASE 1-RELATED"/>
    <property type="match status" value="1"/>
</dbReference>
<dbReference type="SUPFAM" id="SSF50129">
    <property type="entry name" value="GroES-like"/>
    <property type="match status" value="1"/>
</dbReference>
<evidence type="ECO:0000256" key="5">
    <source>
        <dbReference type="ARBA" id="ARBA00023002"/>
    </source>
</evidence>
<dbReference type="InterPro" id="IPR020843">
    <property type="entry name" value="ER"/>
</dbReference>
<evidence type="ECO:0000256" key="4">
    <source>
        <dbReference type="ARBA" id="ARBA00022833"/>
    </source>
</evidence>
<feature type="domain" description="Enoyl reductase (ER)" evidence="8">
    <location>
        <begin position="10"/>
        <end position="312"/>
    </location>
</feature>
<dbReference type="InterPro" id="IPR011032">
    <property type="entry name" value="GroES-like_sf"/>
</dbReference>
<organism evidence="9">
    <name type="scientific">Paraprevotella clara</name>
    <dbReference type="NCBI Taxonomy" id="454154"/>
    <lineage>
        <taxon>Bacteria</taxon>
        <taxon>Pseudomonadati</taxon>
        <taxon>Bacteroidota</taxon>
        <taxon>Bacteroidia</taxon>
        <taxon>Bacteroidales</taxon>
        <taxon>Prevotellaceae</taxon>
        <taxon>Paraprevotella</taxon>
    </lineage>
</organism>
<dbReference type="InterPro" id="IPR002328">
    <property type="entry name" value="ADH_Zn_CS"/>
</dbReference>
<evidence type="ECO:0000256" key="3">
    <source>
        <dbReference type="ARBA" id="ARBA00022723"/>
    </source>
</evidence>
<dbReference type="InterPro" id="IPR013149">
    <property type="entry name" value="ADH-like_C"/>
</dbReference>
<evidence type="ECO:0000259" key="8">
    <source>
        <dbReference type="SMART" id="SM00829"/>
    </source>
</evidence>
<gene>
    <name evidence="9" type="ORF">PCLFYP37_00748</name>
</gene>
<dbReference type="Pfam" id="PF00107">
    <property type="entry name" value="ADH_zinc_N"/>
    <property type="match status" value="1"/>
</dbReference>
<evidence type="ECO:0000256" key="6">
    <source>
        <dbReference type="ARBA" id="ARBA00023027"/>
    </source>
</evidence>
<accession>A0A6N3H0M4</accession>
<name>A0A6N3H0M4_9BACT</name>
<dbReference type="Pfam" id="PF08240">
    <property type="entry name" value="ADH_N"/>
    <property type="match status" value="1"/>
</dbReference>
<dbReference type="SUPFAM" id="SSF51735">
    <property type="entry name" value="NAD(P)-binding Rossmann-fold domains"/>
    <property type="match status" value="1"/>
</dbReference>
<keyword evidence="3 7" id="KW-0479">Metal-binding</keyword>
<dbReference type="PANTHER" id="PTHR42940:SF7">
    <property type="entry name" value="ALCOHOL DEHYDROGENASE-LIKE N-TERMINAL DOMAIN-CONTAINING PROTEIN"/>
    <property type="match status" value="1"/>
</dbReference>
<keyword evidence="6" id="KW-0520">NAD</keyword>
<dbReference type="Gene3D" id="3.90.180.10">
    <property type="entry name" value="Medium-chain alcohol dehydrogenases, catalytic domain"/>
    <property type="match status" value="2"/>
</dbReference>
<comment type="similarity">
    <text evidence="2 7">Belongs to the zinc-containing alcohol dehydrogenase family.</text>
</comment>
<dbReference type="GO" id="GO:0008270">
    <property type="term" value="F:zinc ion binding"/>
    <property type="evidence" value="ECO:0007669"/>
    <property type="project" value="InterPro"/>
</dbReference>
<protein>
    <submittedName>
        <fullName evidence="9">Alcohol dehydrogenase</fullName>
        <ecNumber evidence="9">1.1.1.1</ecNumber>
    </submittedName>
</protein>
<dbReference type="Gene3D" id="3.40.50.720">
    <property type="entry name" value="NAD(P)-binding Rossmann-like Domain"/>
    <property type="match status" value="1"/>
</dbReference>
<evidence type="ECO:0000256" key="7">
    <source>
        <dbReference type="RuleBase" id="RU361277"/>
    </source>
</evidence>
<reference evidence="9" key="1">
    <citation type="submission" date="2019-11" db="EMBL/GenBank/DDBJ databases">
        <authorList>
            <person name="Feng L."/>
        </authorList>
    </citation>
    <scope>NUCLEOTIDE SEQUENCE</scope>
    <source>
        <strain evidence="9">PclaraLFYP37</strain>
    </source>
</reference>
<dbReference type="InterPro" id="IPR013154">
    <property type="entry name" value="ADH-like_N"/>
</dbReference>
<dbReference type="AlphaFoldDB" id="A0A6N3H0M4"/>